<dbReference type="InterPro" id="IPR000835">
    <property type="entry name" value="HTH_MarR-typ"/>
</dbReference>
<dbReference type="Proteomes" id="UP001596495">
    <property type="component" value="Unassembled WGS sequence"/>
</dbReference>
<dbReference type="SUPFAM" id="SSF46785">
    <property type="entry name" value="Winged helix' DNA-binding domain"/>
    <property type="match status" value="1"/>
</dbReference>
<dbReference type="EMBL" id="JBHTBX010000016">
    <property type="protein sequence ID" value="MFC7436318.1"/>
    <property type="molecule type" value="Genomic_DNA"/>
</dbReference>
<dbReference type="Gene3D" id="1.10.10.10">
    <property type="entry name" value="Winged helix-like DNA-binding domain superfamily/Winged helix DNA-binding domain"/>
    <property type="match status" value="1"/>
</dbReference>
<dbReference type="RefSeq" id="WP_382259880.1">
    <property type="nucleotide sequence ID" value="NZ_JBHTBX010000016.1"/>
</dbReference>
<gene>
    <name evidence="2" type="ORF">ACFQNJ_17550</name>
</gene>
<dbReference type="PANTHER" id="PTHR33164">
    <property type="entry name" value="TRANSCRIPTIONAL REGULATOR, MARR FAMILY"/>
    <property type="match status" value="1"/>
</dbReference>
<name>A0ABW2RE30_9BURK</name>
<reference evidence="3" key="1">
    <citation type="journal article" date="2019" name="Int. J. Syst. Evol. Microbiol.">
        <title>The Global Catalogue of Microorganisms (GCM) 10K type strain sequencing project: providing services to taxonomists for standard genome sequencing and annotation.</title>
        <authorList>
            <consortium name="The Broad Institute Genomics Platform"/>
            <consortium name="The Broad Institute Genome Sequencing Center for Infectious Disease"/>
            <person name="Wu L."/>
            <person name="Ma J."/>
        </authorList>
    </citation>
    <scope>NUCLEOTIDE SEQUENCE [LARGE SCALE GENOMIC DNA]</scope>
    <source>
        <strain evidence="3">CCUG 54518</strain>
    </source>
</reference>
<dbReference type="InterPro" id="IPR039422">
    <property type="entry name" value="MarR/SlyA-like"/>
</dbReference>
<evidence type="ECO:0000259" key="1">
    <source>
        <dbReference type="PROSITE" id="PS50995"/>
    </source>
</evidence>
<proteinExistence type="predicted"/>
<evidence type="ECO:0000313" key="2">
    <source>
        <dbReference type="EMBL" id="MFC7436318.1"/>
    </source>
</evidence>
<keyword evidence="3" id="KW-1185">Reference proteome</keyword>
<dbReference type="InterPro" id="IPR036388">
    <property type="entry name" value="WH-like_DNA-bd_sf"/>
</dbReference>
<dbReference type="SMART" id="SM00347">
    <property type="entry name" value="HTH_MARR"/>
    <property type="match status" value="1"/>
</dbReference>
<dbReference type="PANTHER" id="PTHR33164:SF107">
    <property type="entry name" value="TRANSCRIPTIONAL REGULATORY PROTEIN"/>
    <property type="match status" value="1"/>
</dbReference>
<feature type="domain" description="HTH marR-type" evidence="1">
    <location>
        <begin position="5"/>
        <end position="143"/>
    </location>
</feature>
<sequence length="151" mass="16400">MTSSTPRLVFLLNAAQRRLQQLVTAEQLRLTTQALDAPTPAQGGLLFALHTLDGQTMGELSLALDLAPSAVTGLVQRTESQGWVIRATGDQDGRTQRVWLQPAGRALIPHLRGALKRINSRITHGFTPEELAVVGRWLGHVQQCGNPPETP</sequence>
<dbReference type="InterPro" id="IPR036390">
    <property type="entry name" value="WH_DNA-bd_sf"/>
</dbReference>
<dbReference type="Pfam" id="PF12802">
    <property type="entry name" value="MarR_2"/>
    <property type="match status" value="1"/>
</dbReference>
<accession>A0ABW2RE30</accession>
<dbReference type="PROSITE" id="PS50995">
    <property type="entry name" value="HTH_MARR_2"/>
    <property type="match status" value="1"/>
</dbReference>
<organism evidence="2 3">
    <name type="scientific">Hydrogenophaga bisanensis</name>
    <dbReference type="NCBI Taxonomy" id="439611"/>
    <lineage>
        <taxon>Bacteria</taxon>
        <taxon>Pseudomonadati</taxon>
        <taxon>Pseudomonadota</taxon>
        <taxon>Betaproteobacteria</taxon>
        <taxon>Burkholderiales</taxon>
        <taxon>Comamonadaceae</taxon>
        <taxon>Hydrogenophaga</taxon>
    </lineage>
</organism>
<comment type="caution">
    <text evidence="2">The sequence shown here is derived from an EMBL/GenBank/DDBJ whole genome shotgun (WGS) entry which is preliminary data.</text>
</comment>
<evidence type="ECO:0000313" key="3">
    <source>
        <dbReference type="Proteomes" id="UP001596495"/>
    </source>
</evidence>
<protein>
    <submittedName>
        <fullName evidence="2">MarR family winged helix-turn-helix transcriptional regulator</fullName>
    </submittedName>
</protein>